<accession>A0A0B1TR76</accession>
<evidence type="ECO:0000313" key="2">
    <source>
        <dbReference type="Proteomes" id="UP000053660"/>
    </source>
</evidence>
<dbReference type="OrthoDB" id="5818151at2759"/>
<evidence type="ECO:0000313" key="1">
    <source>
        <dbReference type="EMBL" id="KHJ98591.1"/>
    </source>
</evidence>
<dbReference type="EMBL" id="KN549295">
    <property type="protein sequence ID" value="KHJ98591.1"/>
    <property type="molecule type" value="Genomic_DNA"/>
</dbReference>
<reference evidence="1 2" key="1">
    <citation type="submission" date="2014-03" db="EMBL/GenBank/DDBJ databases">
        <title>Draft genome of the hookworm Oesophagostomum dentatum.</title>
        <authorList>
            <person name="Mitreva M."/>
        </authorList>
    </citation>
    <scope>NUCLEOTIDE SEQUENCE [LARGE SCALE GENOMIC DNA]</scope>
    <source>
        <strain evidence="1 2">OD-Hann</strain>
    </source>
</reference>
<keyword evidence="2" id="KW-1185">Reference proteome</keyword>
<protein>
    <submittedName>
        <fullName evidence="1">Uncharacterized protein</fullName>
    </submittedName>
</protein>
<dbReference type="Proteomes" id="UP000053660">
    <property type="component" value="Unassembled WGS sequence"/>
</dbReference>
<proteinExistence type="predicted"/>
<organism evidence="1 2">
    <name type="scientific">Oesophagostomum dentatum</name>
    <name type="common">Nodular worm</name>
    <dbReference type="NCBI Taxonomy" id="61180"/>
    <lineage>
        <taxon>Eukaryota</taxon>
        <taxon>Metazoa</taxon>
        <taxon>Ecdysozoa</taxon>
        <taxon>Nematoda</taxon>
        <taxon>Chromadorea</taxon>
        <taxon>Rhabditida</taxon>
        <taxon>Rhabditina</taxon>
        <taxon>Rhabditomorpha</taxon>
        <taxon>Strongyloidea</taxon>
        <taxon>Strongylidae</taxon>
        <taxon>Oesophagostomum</taxon>
    </lineage>
</organism>
<gene>
    <name evidence="1" type="ORF">OESDEN_01427</name>
</gene>
<name>A0A0B1TR76_OESDE</name>
<sequence>MVKTGFVKDPKKKQYPRPLIEHVVDCIATLITNVDGTVPEKFALTMFIKDTWIAVLHEDRRNPPRFPPFSDEELEALSGDGRHYVSNAAIRRKVEPESTV</sequence>
<dbReference type="AlphaFoldDB" id="A0A0B1TR76"/>